<gene>
    <name evidence="6" type="ORF">G443_000806</name>
</gene>
<evidence type="ECO:0000256" key="2">
    <source>
        <dbReference type="SAM" id="Phobius"/>
    </source>
</evidence>
<dbReference type="Pfam" id="PF09972">
    <property type="entry name" value="DUF2207"/>
    <property type="match status" value="1"/>
</dbReference>
<dbReference type="RefSeq" id="WP_026417985.1">
    <property type="nucleotide sequence ID" value="NZ_AUBJ02000001.1"/>
</dbReference>
<dbReference type="Proteomes" id="UP000791080">
    <property type="component" value="Unassembled WGS sequence"/>
</dbReference>
<keyword evidence="7" id="KW-1185">Reference proteome</keyword>
<keyword evidence="2" id="KW-0472">Membrane</keyword>
<feature type="domain" description="DUF2207" evidence="4">
    <location>
        <begin position="37"/>
        <end position="232"/>
    </location>
</feature>
<evidence type="ECO:0000256" key="1">
    <source>
        <dbReference type="SAM" id="MobiDB-lite"/>
    </source>
</evidence>
<feature type="compositionally biased region" description="Gly residues" evidence="1">
    <location>
        <begin position="598"/>
        <end position="627"/>
    </location>
</feature>
<reference evidence="6 7" key="1">
    <citation type="submission" date="2022-06" db="EMBL/GenBank/DDBJ databases">
        <title>Genomic Encyclopedia of Type Strains, Phase I: the one thousand microbial genomes (KMG-I) project.</title>
        <authorList>
            <person name="Kyrpides N."/>
        </authorList>
    </citation>
    <scope>NUCLEOTIDE SEQUENCE [LARGE SCALE GENOMIC DNA]</scope>
    <source>
        <strain evidence="6 7">DSM 43889</strain>
    </source>
</reference>
<feature type="chain" id="PRO_5046702783" evidence="3">
    <location>
        <begin position="26"/>
        <end position="627"/>
    </location>
</feature>
<keyword evidence="2" id="KW-1133">Transmembrane helix</keyword>
<protein>
    <submittedName>
        <fullName evidence="6">Membrane protein (DUF2207)</fullName>
    </submittedName>
</protein>
<name>A0ABT1JFH2_ACTCY</name>
<evidence type="ECO:0000313" key="6">
    <source>
        <dbReference type="EMBL" id="MCP2330536.1"/>
    </source>
</evidence>
<feature type="domain" description="Predicted membrane protein YciQ-like C-terminal" evidence="5">
    <location>
        <begin position="332"/>
        <end position="553"/>
    </location>
</feature>
<dbReference type="InterPro" id="IPR048389">
    <property type="entry name" value="YciQ-like_C"/>
</dbReference>
<dbReference type="InterPro" id="IPR018702">
    <property type="entry name" value="DUF2207"/>
</dbReference>
<evidence type="ECO:0000256" key="3">
    <source>
        <dbReference type="SAM" id="SignalP"/>
    </source>
</evidence>
<evidence type="ECO:0000313" key="7">
    <source>
        <dbReference type="Proteomes" id="UP000791080"/>
    </source>
</evidence>
<feature type="transmembrane region" description="Helical" evidence="2">
    <location>
        <begin position="449"/>
        <end position="468"/>
    </location>
</feature>
<accession>A0ABT1JFH2</accession>
<proteinExistence type="predicted"/>
<evidence type="ECO:0000259" key="5">
    <source>
        <dbReference type="Pfam" id="PF20990"/>
    </source>
</evidence>
<keyword evidence="2" id="KW-0812">Transmembrane</keyword>
<feature type="region of interest" description="Disordered" evidence="1">
    <location>
        <begin position="589"/>
        <end position="627"/>
    </location>
</feature>
<keyword evidence="3" id="KW-0732">Signal</keyword>
<comment type="caution">
    <text evidence="6">The sequence shown here is derived from an EMBL/GenBank/DDBJ whole genome shotgun (WGS) entry which is preliminary data.</text>
</comment>
<organism evidence="6 7">
    <name type="scientific">Actinoalloteichus caeruleus DSM 43889</name>
    <dbReference type="NCBI Taxonomy" id="1120930"/>
    <lineage>
        <taxon>Bacteria</taxon>
        <taxon>Bacillati</taxon>
        <taxon>Actinomycetota</taxon>
        <taxon>Actinomycetes</taxon>
        <taxon>Pseudonocardiales</taxon>
        <taxon>Pseudonocardiaceae</taxon>
        <taxon>Actinoalloteichus</taxon>
        <taxon>Actinoalloteichus cyanogriseus</taxon>
    </lineage>
</organism>
<evidence type="ECO:0000259" key="4">
    <source>
        <dbReference type="Pfam" id="PF09972"/>
    </source>
</evidence>
<dbReference type="EMBL" id="AUBJ02000001">
    <property type="protein sequence ID" value="MCP2330536.1"/>
    <property type="molecule type" value="Genomic_DNA"/>
</dbReference>
<feature type="transmembrane region" description="Helical" evidence="2">
    <location>
        <begin position="474"/>
        <end position="493"/>
    </location>
</feature>
<feature type="signal peptide" evidence="3">
    <location>
        <begin position="1"/>
        <end position="25"/>
    </location>
</feature>
<sequence length="627" mass="66803">MLRRFSSLLAVLGFLLLVVPQAAVASSTTDGDLRERIVDLAIDAEVTEDGAVRVVETIEYSFGMYSRRGIFRHIPVSYPIERADGSVDDVKERYIEVVDVSATMDGAPVETAINPEGADNDGSADVIRLGDPNSQVTGTHTYEISYEMRGLLNAPEGEPELFWNAFGDQWEVPVESVSVAVTAPGPISRVRCAAGDPAQPDVDCPVATSDGDTARFQAGPLGPRNAVTVVVALPDTVTVPPAMERTRQTPAALVMSNLTRPGEGAGIGAGWVFGGAAVMLGGAGALLARTLRRGRDSYFVGQTPGLAPAEGQQAQEAVRGLGQRDEVAVRFTPPDDIPPALCGAILKENADTAEVTATVTDLAVRGYLRVEEKGSDHVLVRLRRADADLTDFEGLILNGLFSGARDGQRTMKSLSGKFHQTQSSARQRILDQTTRRGWYKHRPDRVRDGYRMGGLAVAGGAALVTWFLLVPVDLGLVGLPIILAGLAMTALAGRMPARTALGSTALAQTRDFRRYLEVAEADQISEEERQTIFNRYLPYAQVFGLAEVWTKKFAAVGAAEPDGWYRGRPGRAGFFPAYQNFHRSMRTTLPTVPRSKGNTGGFGGGRSGFRGGSIGGRGGGGGGGGSW</sequence>
<dbReference type="Pfam" id="PF20990">
    <property type="entry name" value="DUF2207_C"/>
    <property type="match status" value="1"/>
</dbReference>
<feature type="transmembrane region" description="Helical" evidence="2">
    <location>
        <begin position="265"/>
        <end position="288"/>
    </location>
</feature>